<evidence type="ECO:0000313" key="2">
    <source>
        <dbReference type="EMBL" id="ATY84957.1"/>
    </source>
</evidence>
<gene>
    <name evidence="2" type="ORF">CVV65_08495</name>
</gene>
<feature type="compositionally biased region" description="Basic and acidic residues" evidence="1">
    <location>
        <begin position="1"/>
        <end position="13"/>
    </location>
</feature>
<evidence type="ECO:0000256" key="1">
    <source>
        <dbReference type="SAM" id="MobiDB-lite"/>
    </source>
</evidence>
<organism evidence="2 3">
    <name type="scientific">Kyrpidia spormannii</name>
    <dbReference type="NCBI Taxonomy" id="2055160"/>
    <lineage>
        <taxon>Bacteria</taxon>
        <taxon>Bacillati</taxon>
        <taxon>Bacillota</taxon>
        <taxon>Bacilli</taxon>
        <taxon>Bacillales</taxon>
        <taxon>Alicyclobacillaceae</taxon>
        <taxon>Kyrpidia</taxon>
    </lineage>
</organism>
<keyword evidence="3" id="KW-1185">Reference proteome</keyword>
<proteinExistence type="predicted"/>
<accession>A0A2K8N809</accession>
<dbReference type="AlphaFoldDB" id="A0A2K8N809"/>
<reference evidence="3" key="1">
    <citation type="submission" date="2017-11" db="EMBL/GenBank/DDBJ databases">
        <title>Complete Genome Sequence of Kyrpidia sp. Strain EA-1, a thermophilic, hydrogen-oxidizing Bacterium, isolated from the Azores.</title>
        <authorList>
            <person name="Reiner J.E."/>
            <person name="Lapp C.J."/>
            <person name="Bunk B."/>
            <person name="Gescher J."/>
        </authorList>
    </citation>
    <scope>NUCLEOTIDE SEQUENCE [LARGE SCALE GENOMIC DNA]</scope>
    <source>
        <strain evidence="3">EA-1</strain>
    </source>
</reference>
<sequence>MVERLGQRERLKESAGTFPDETKNRPFLRIGANGRFFVNIGSVGNIEAAVALYIEGVTTRDHPSR</sequence>
<dbReference type="Proteomes" id="UP000231932">
    <property type="component" value="Chromosome"/>
</dbReference>
<dbReference type="KEGG" id="kyr:CVV65_08495"/>
<evidence type="ECO:0000313" key="3">
    <source>
        <dbReference type="Proteomes" id="UP000231932"/>
    </source>
</evidence>
<name>A0A2K8N809_9BACL</name>
<feature type="region of interest" description="Disordered" evidence="1">
    <location>
        <begin position="1"/>
        <end position="24"/>
    </location>
</feature>
<dbReference type="EMBL" id="CP024955">
    <property type="protein sequence ID" value="ATY84957.1"/>
    <property type="molecule type" value="Genomic_DNA"/>
</dbReference>
<protein>
    <submittedName>
        <fullName evidence="2">Uncharacterized protein</fullName>
    </submittedName>
</protein>